<dbReference type="RefSeq" id="XP_007419505.1">
    <property type="nucleotide sequence ID" value="XM_007419443.1"/>
</dbReference>
<dbReference type="EMBL" id="GL883283">
    <property type="protein sequence ID" value="EGF97224.1"/>
    <property type="molecule type" value="Genomic_DNA"/>
</dbReference>
<sequence length="594" mass="65576">MASSPGMSFPPGRDSNQSPPYFISPPSPFPLIANDSIFTFPILLTNLIFTNNIPSLVSLSSLCASFYQIQDPNSTYFNMSVPSSNVPAATDVIGHINPLFDLPETRVGDNQPATCARQDPLLRVGTPARDAFDKNNQMTVEVRFKIYTDKEVEINAPTTSTPKVGAGKKTAKADKLNLIDSKAINTGYLEIKSCLFGKSLKDFKALVAGACEEFEGGMKNIILISDFAPDLKWKTTVGRFKFVLDSAIQWQNFVDALDKLVKKKGLLLIENDNVQVKAKVVNKESATKKLIAAASRDGAEEHESEESKNKRELKTLANQIFSQHAIGTYAGGPGTVLATPWDPNCRYRLTYPAAWIWAKGVAAKIATTWIPPNTAEFRYEIKKSEWIHPDMGVEDRVQLRLQGHPRRLEAINAPSNSVHPPQTSGSSSIKRTLTQKHSLSNSSVGGDVKPDLSKLGEKRDVSSSNEVIDVKPDLKKIKLEDQEITNSFNNPIYVSSDSESRWESDFSSGADEIDVENPSSARSVQMELFLADCNIDFQDEQTRKLIREAGILLWTDLIPSLQLTEATLTSKGSDRQIAHRLMTAAQARFENGHD</sequence>
<feature type="compositionally biased region" description="Basic and acidic residues" evidence="1">
    <location>
        <begin position="448"/>
        <end position="461"/>
    </location>
</feature>
<dbReference type="KEGG" id="mlr:MELLADRAFT_86521"/>
<dbReference type="VEuPathDB" id="FungiDB:MELLADRAFT_86521"/>
<reference evidence="3" key="1">
    <citation type="journal article" date="2011" name="Proc. Natl. Acad. Sci. U.S.A.">
        <title>Obligate biotrophy features unraveled by the genomic analysis of rust fungi.</title>
        <authorList>
            <person name="Duplessis S."/>
            <person name="Cuomo C.A."/>
            <person name="Lin Y.-C."/>
            <person name="Aerts A."/>
            <person name="Tisserant E."/>
            <person name="Veneault-Fourrey C."/>
            <person name="Joly D.L."/>
            <person name="Hacquard S."/>
            <person name="Amselem J."/>
            <person name="Cantarel B.L."/>
            <person name="Chiu R."/>
            <person name="Coutinho P.M."/>
            <person name="Feau N."/>
            <person name="Field M."/>
            <person name="Frey P."/>
            <person name="Gelhaye E."/>
            <person name="Goldberg J."/>
            <person name="Grabherr M.G."/>
            <person name="Kodira C.D."/>
            <person name="Kohler A."/>
            <person name="Kuees U."/>
            <person name="Lindquist E.A."/>
            <person name="Lucas S.M."/>
            <person name="Mago R."/>
            <person name="Mauceli E."/>
            <person name="Morin E."/>
            <person name="Murat C."/>
            <person name="Pangilinan J.L."/>
            <person name="Park R."/>
            <person name="Pearson M."/>
            <person name="Quesneville H."/>
            <person name="Rouhier N."/>
            <person name="Sakthikumar S."/>
            <person name="Salamov A.A."/>
            <person name="Schmutz J."/>
            <person name="Selles B."/>
            <person name="Shapiro H."/>
            <person name="Tanguay P."/>
            <person name="Tuskan G.A."/>
            <person name="Henrissat B."/>
            <person name="Van de Peer Y."/>
            <person name="Rouze P."/>
            <person name="Ellis J.G."/>
            <person name="Dodds P.N."/>
            <person name="Schein J.E."/>
            <person name="Zhong S."/>
            <person name="Hamelin R.C."/>
            <person name="Grigoriev I.V."/>
            <person name="Szabo L.J."/>
            <person name="Martin F."/>
        </authorList>
    </citation>
    <scope>NUCLEOTIDE SEQUENCE [LARGE SCALE GENOMIC DNA]</scope>
    <source>
        <strain evidence="3">98AG31 / pathotype 3-4-7</strain>
    </source>
</reference>
<evidence type="ECO:0000256" key="1">
    <source>
        <dbReference type="SAM" id="MobiDB-lite"/>
    </source>
</evidence>
<dbReference type="InParanoid" id="F4SDQ2"/>
<dbReference type="Proteomes" id="UP000001072">
    <property type="component" value="Unassembled WGS sequence"/>
</dbReference>
<evidence type="ECO:0000313" key="2">
    <source>
        <dbReference type="EMBL" id="EGF97224.1"/>
    </source>
</evidence>
<gene>
    <name evidence="2" type="ORF">MELLADRAFT_86521</name>
</gene>
<evidence type="ECO:0000313" key="3">
    <source>
        <dbReference type="Proteomes" id="UP000001072"/>
    </source>
</evidence>
<proteinExistence type="predicted"/>
<feature type="compositionally biased region" description="Polar residues" evidence="1">
    <location>
        <begin position="413"/>
        <end position="444"/>
    </location>
</feature>
<accession>F4SDQ2</accession>
<dbReference type="AlphaFoldDB" id="F4SDQ2"/>
<protein>
    <submittedName>
        <fullName evidence="2">Uncharacterized protein</fullName>
    </submittedName>
</protein>
<dbReference type="HOGENOM" id="CLU_504407_0_0_1"/>
<dbReference type="GeneID" id="18934214"/>
<organism evidence="3">
    <name type="scientific">Melampsora larici-populina (strain 98AG31 / pathotype 3-4-7)</name>
    <name type="common">Poplar leaf rust fungus</name>
    <dbReference type="NCBI Taxonomy" id="747676"/>
    <lineage>
        <taxon>Eukaryota</taxon>
        <taxon>Fungi</taxon>
        <taxon>Dikarya</taxon>
        <taxon>Basidiomycota</taxon>
        <taxon>Pucciniomycotina</taxon>
        <taxon>Pucciniomycetes</taxon>
        <taxon>Pucciniales</taxon>
        <taxon>Melampsoraceae</taxon>
        <taxon>Melampsora</taxon>
    </lineage>
</organism>
<name>F4SDQ2_MELLP</name>
<keyword evidence="3" id="KW-1185">Reference proteome</keyword>
<feature type="region of interest" description="Disordered" evidence="1">
    <location>
        <begin position="1"/>
        <end position="20"/>
    </location>
</feature>
<feature type="region of interest" description="Disordered" evidence="1">
    <location>
        <begin position="409"/>
        <end position="465"/>
    </location>
</feature>